<evidence type="ECO:0000313" key="2">
    <source>
        <dbReference type="EMBL" id="RDS77660.1"/>
    </source>
</evidence>
<evidence type="ECO:0000259" key="1">
    <source>
        <dbReference type="Pfam" id="PF14062"/>
    </source>
</evidence>
<gene>
    <name evidence="2" type="ORF">DL238_08630</name>
</gene>
<dbReference type="Proteomes" id="UP000254101">
    <property type="component" value="Unassembled WGS sequence"/>
</dbReference>
<reference evidence="2 3" key="1">
    <citation type="submission" date="2018-07" db="EMBL/GenBank/DDBJ databases">
        <title>Erythrobacter nanhaiensis sp. nov., a novel member of the genus Erythrobacter isolated from the South China Sea.</title>
        <authorList>
            <person name="Chen X."/>
            <person name="Liu J."/>
        </authorList>
    </citation>
    <scope>NUCLEOTIDE SEQUENCE [LARGE SCALE GENOMIC DNA]</scope>
    <source>
        <strain evidence="2 3">S-5</strain>
    </source>
</reference>
<dbReference type="OrthoDB" id="7839592at2"/>
<proteinExistence type="predicted"/>
<dbReference type="InterPro" id="IPR025349">
    <property type="entry name" value="DUF4253"/>
</dbReference>
<accession>A0A395LSY7</accession>
<dbReference type="AlphaFoldDB" id="A0A395LSY7"/>
<dbReference type="Pfam" id="PF14062">
    <property type="entry name" value="DUF4253"/>
    <property type="match status" value="1"/>
</dbReference>
<evidence type="ECO:0000313" key="3">
    <source>
        <dbReference type="Proteomes" id="UP000254101"/>
    </source>
</evidence>
<organism evidence="2 3">
    <name type="scientific">Alteriqipengyuania lutimaris</name>
    <dbReference type="NCBI Taxonomy" id="1538146"/>
    <lineage>
        <taxon>Bacteria</taxon>
        <taxon>Pseudomonadati</taxon>
        <taxon>Pseudomonadota</taxon>
        <taxon>Alphaproteobacteria</taxon>
        <taxon>Sphingomonadales</taxon>
        <taxon>Erythrobacteraceae</taxon>
        <taxon>Alteriqipengyuania</taxon>
    </lineage>
</organism>
<name>A0A395LSY7_9SPHN</name>
<keyword evidence="3" id="KW-1185">Reference proteome</keyword>
<dbReference type="EMBL" id="QRBB01000001">
    <property type="protein sequence ID" value="RDS77660.1"/>
    <property type="molecule type" value="Genomic_DNA"/>
</dbReference>
<sequence length="301" mass="33375">MAQRPVLCNDHDANSGVRVGMDRRAVLGLFAKLAAIFGLARGASAQGVLSTFGEEELQRLRAAYPYPILTVPGRVAVAEWEKLKRAGQGWPVIIGDDEALGRMLEAFTIDDPSIYPSSDEVAGEWPASRSVEEILTAADTIDVTSELQRRFEEEFGPDGLEPEPGEWPEPGEVGGSGLTVHTDILTQRVFAKVHLTVLPTDDPTAVPAYLRWGGWNECPPPEVHVAVHRKWREQYGAQIVGISSDTINMRVARRPASREEALALAREQYLYCSDLIDQGTETLEVLAASLMADDWWYFWWD</sequence>
<comment type="caution">
    <text evidence="2">The sequence shown here is derived from an EMBL/GenBank/DDBJ whole genome shotgun (WGS) entry which is preliminary data.</text>
</comment>
<protein>
    <submittedName>
        <fullName evidence="2">DUF4253 domain-containing protein</fullName>
    </submittedName>
</protein>
<feature type="domain" description="DUF4253" evidence="1">
    <location>
        <begin position="195"/>
        <end position="301"/>
    </location>
</feature>
<dbReference type="RefSeq" id="WP_115491879.1">
    <property type="nucleotide sequence ID" value="NZ_JACHWW010000001.1"/>
</dbReference>